<keyword evidence="9 11" id="KW-1133">Transmembrane helix</keyword>
<dbReference type="InterPro" id="IPR001757">
    <property type="entry name" value="P_typ_ATPase"/>
</dbReference>
<dbReference type="Pfam" id="PF00403">
    <property type="entry name" value="HMA"/>
    <property type="match status" value="1"/>
</dbReference>
<keyword evidence="11" id="KW-1003">Cell membrane</keyword>
<dbReference type="Gene3D" id="3.40.50.1000">
    <property type="entry name" value="HAD superfamily/HAD-like"/>
    <property type="match status" value="1"/>
</dbReference>
<keyword evidence="3" id="KW-0813">Transport</keyword>
<dbReference type="SFLD" id="SFLDF00027">
    <property type="entry name" value="p-type_atpase"/>
    <property type="match status" value="1"/>
</dbReference>
<evidence type="ECO:0000256" key="7">
    <source>
        <dbReference type="ARBA" id="ARBA00022840"/>
    </source>
</evidence>
<dbReference type="InterPro" id="IPR044492">
    <property type="entry name" value="P_typ_ATPase_HD_dom"/>
</dbReference>
<dbReference type="InterPro" id="IPR017969">
    <property type="entry name" value="Heavy-metal-associated_CS"/>
</dbReference>
<dbReference type="NCBIfam" id="TIGR01511">
    <property type="entry name" value="ATPase-IB1_Cu"/>
    <property type="match status" value="1"/>
</dbReference>
<evidence type="ECO:0000256" key="9">
    <source>
        <dbReference type="ARBA" id="ARBA00022989"/>
    </source>
</evidence>
<dbReference type="SUPFAM" id="SSF56784">
    <property type="entry name" value="HAD-like"/>
    <property type="match status" value="1"/>
</dbReference>
<dbReference type="AlphaFoldDB" id="A0A7V1LP68"/>
<keyword evidence="5 11" id="KW-0479">Metal-binding</keyword>
<dbReference type="SUPFAM" id="SSF55008">
    <property type="entry name" value="HMA, heavy metal-associated domain"/>
    <property type="match status" value="2"/>
</dbReference>
<dbReference type="GO" id="GO:0016887">
    <property type="term" value="F:ATP hydrolysis activity"/>
    <property type="evidence" value="ECO:0007669"/>
    <property type="project" value="InterPro"/>
</dbReference>
<dbReference type="GO" id="GO:0005524">
    <property type="term" value="F:ATP binding"/>
    <property type="evidence" value="ECO:0007669"/>
    <property type="project" value="UniProtKB-UniRule"/>
</dbReference>
<dbReference type="NCBIfam" id="TIGR01525">
    <property type="entry name" value="ATPase-IB_hvy"/>
    <property type="match status" value="1"/>
</dbReference>
<evidence type="ECO:0000259" key="12">
    <source>
        <dbReference type="PROSITE" id="PS50846"/>
    </source>
</evidence>
<dbReference type="SUPFAM" id="SSF81653">
    <property type="entry name" value="Calcium ATPase, transduction domain A"/>
    <property type="match status" value="1"/>
</dbReference>
<dbReference type="SFLD" id="SFLDS00003">
    <property type="entry name" value="Haloacid_Dehalogenase"/>
    <property type="match status" value="1"/>
</dbReference>
<feature type="transmembrane region" description="Helical" evidence="11">
    <location>
        <begin position="795"/>
        <end position="814"/>
    </location>
</feature>
<dbReference type="Gene3D" id="3.30.70.100">
    <property type="match status" value="2"/>
</dbReference>
<dbReference type="PANTHER" id="PTHR43520:SF8">
    <property type="entry name" value="P-TYPE CU(+) TRANSPORTER"/>
    <property type="match status" value="1"/>
</dbReference>
<dbReference type="InterPro" id="IPR027256">
    <property type="entry name" value="P-typ_ATPase_IB"/>
</dbReference>
<dbReference type="PRINTS" id="PR00119">
    <property type="entry name" value="CATATPASE"/>
</dbReference>
<feature type="domain" description="HMA" evidence="12">
    <location>
        <begin position="11"/>
        <end position="77"/>
    </location>
</feature>
<feature type="transmembrane region" description="Helical" evidence="11">
    <location>
        <begin position="170"/>
        <end position="195"/>
    </location>
</feature>
<organism evidence="13">
    <name type="scientific">Caldithrix abyssi</name>
    <dbReference type="NCBI Taxonomy" id="187145"/>
    <lineage>
        <taxon>Bacteria</taxon>
        <taxon>Pseudomonadati</taxon>
        <taxon>Calditrichota</taxon>
        <taxon>Calditrichia</taxon>
        <taxon>Calditrichales</taxon>
        <taxon>Calditrichaceae</taxon>
        <taxon>Caldithrix</taxon>
    </lineage>
</organism>
<proteinExistence type="inferred from homology"/>
<feature type="transmembrane region" description="Helical" evidence="11">
    <location>
        <begin position="240"/>
        <end position="261"/>
    </location>
</feature>
<feature type="transmembrane region" description="Helical" evidence="11">
    <location>
        <begin position="767"/>
        <end position="789"/>
    </location>
</feature>
<keyword evidence="4 11" id="KW-0812">Transmembrane</keyword>
<dbReference type="SUPFAM" id="SSF81665">
    <property type="entry name" value="Calcium ATPase, transmembrane domain M"/>
    <property type="match status" value="1"/>
</dbReference>
<keyword evidence="7 11" id="KW-0067">ATP-binding</keyword>
<dbReference type="InterPro" id="IPR006121">
    <property type="entry name" value="HMA_dom"/>
</dbReference>
<keyword evidence="6 11" id="KW-0547">Nucleotide-binding</keyword>
<dbReference type="PROSITE" id="PS01229">
    <property type="entry name" value="COF_2"/>
    <property type="match status" value="1"/>
</dbReference>
<dbReference type="InterPro" id="IPR023298">
    <property type="entry name" value="ATPase_P-typ_TM_dom_sf"/>
</dbReference>
<name>A0A7V1LP68_CALAY</name>
<dbReference type="InterPro" id="IPR023214">
    <property type="entry name" value="HAD_sf"/>
</dbReference>
<evidence type="ECO:0000256" key="8">
    <source>
        <dbReference type="ARBA" id="ARBA00022967"/>
    </source>
</evidence>
<dbReference type="InterPro" id="IPR036412">
    <property type="entry name" value="HAD-like_sf"/>
</dbReference>
<protein>
    <submittedName>
        <fullName evidence="13">Copper-translocating P-type ATPase</fullName>
    </submittedName>
</protein>
<reference evidence="13" key="1">
    <citation type="journal article" date="2020" name="mSystems">
        <title>Genome- and Community-Level Interaction Insights into Carbon Utilization and Element Cycling Functions of Hydrothermarchaeota in Hydrothermal Sediment.</title>
        <authorList>
            <person name="Zhou Z."/>
            <person name="Liu Y."/>
            <person name="Xu W."/>
            <person name="Pan J."/>
            <person name="Luo Z.H."/>
            <person name="Li M."/>
        </authorList>
    </citation>
    <scope>NUCLEOTIDE SEQUENCE [LARGE SCALE GENOMIC DNA]</scope>
    <source>
        <strain evidence="13">HyVt-456</strain>
    </source>
</reference>
<dbReference type="InterPro" id="IPR036163">
    <property type="entry name" value="HMA_dom_sf"/>
</dbReference>
<feature type="transmembrane region" description="Helical" evidence="11">
    <location>
        <begin position="201"/>
        <end position="219"/>
    </location>
</feature>
<dbReference type="InterPro" id="IPR008250">
    <property type="entry name" value="ATPase_P-typ_transduc_dom_A_sf"/>
</dbReference>
<dbReference type="GO" id="GO:0012505">
    <property type="term" value="C:endomembrane system"/>
    <property type="evidence" value="ECO:0007669"/>
    <property type="project" value="UniProtKB-SubCell"/>
</dbReference>
<dbReference type="SFLD" id="SFLDG00002">
    <property type="entry name" value="C1.7:_P-type_atpase_like"/>
    <property type="match status" value="1"/>
</dbReference>
<dbReference type="GO" id="GO:0005886">
    <property type="term" value="C:plasma membrane"/>
    <property type="evidence" value="ECO:0007669"/>
    <property type="project" value="UniProtKB-SubCell"/>
</dbReference>
<dbReference type="PROSITE" id="PS50846">
    <property type="entry name" value="HMA_2"/>
    <property type="match status" value="1"/>
</dbReference>
<dbReference type="InterPro" id="IPR018303">
    <property type="entry name" value="ATPase_P-typ_P_site"/>
</dbReference>
<evidence type="ECO:0000256" key="10">
    <source>
        <dbReference type="ARBA" id="ARBA00023136"/>
    </source>
</evidence>
<evidence type="ECO:0000256" key="4">
    <source>
        <dbReference type="ARBA" id="ARBA00022692"/>
    </source>
</evidence>
<dbReference type="NCBIfam" id="TIGR01494">
    <property type="entry name" value="ATPase_P-type"/>
    <property type="match status" value="1"/>
</dbReference>
<dbReference type="GO" id="GO:0055070">
    <property type="term" value="P:copper ion homeostasis"/>
    <property type="evidence" value="ECO:0007669"/>
    <property type="project" value="TreeGrafter"/>
</dbReference>
<evidence type="ECO:0000256" key="2">
    <source>
        <dbReference type="ARBA" id="ARBA00006024"/>
    </source>
</evidence>
<comment type="subcellular location">
    <subcellularLocation>
        <location evidence="11">Cell membrane</location>
    </subcellularLocation>
    <subcellularLocation>
        <location evidence="1">Endomembrane system</location>
        <topology evidence="1">Multi-pass membrane protein</topology>
    </subcellularLocation>
</comment>
<evidence type="ECO:0000256" key="3">
    <source>
        <dbReference type="ARBA" id="ARBA00022448"/>
    </source>
</evidence>
<dbReference type="CDD" id="cd02094">
    <property type="entry name" value="P-type_ATPase_Cu-like"/>
    <property type="match status" value="1"/>
</dbReference>
<keyword evidence="8" id="KW-1278">Translocase</keyword>
<evidence type="ECO:0000256" key="11">
    <source>
        <dbReference type="RuleBase" id="RU362081"/>
    </source>
</evidence>
<dbReference type="EMBL" id="DRLD01000365">
    <property type="protein sequence ID" value="HED11588.1"/>
    <property type="molecule type" value="Genomic_DNA"/>
</dbReference>
<dbReference type="CDD" id="cd00371">
    <property type="entry name" value="HMA"/>
    <property type="match status" value="1"/>
</dbReference>
<evidence type="ECO:0000256" key="1">
    <source>
        <dbReference type="ARBA" id="ARBA00004127"/>
    </source>
</evidence>
<dbReference type="InterPro" id="IPR023299">
    <property type="entry name" value="ATPase_P-typ_cyto_dom_N"/>
</dbReference>
<comment type="caution">
    <text evidence="13">The sequence shown here is derived from an EMBL/GenBank/DDBJ whole genome shotgun (WGS) entry which is preliminary data.</text>
</comment>
<dbReference type="FunFam" id="3.30.70.100:FF:000001">
    <property type="entry name" value="ATPase copper transporting beta"/>
    <property type="match status" value="1"/>
</dbReference>
<evidence type="ECO:0000256" key="5">
    <source>
        <dbReference type="ARBA" id="ARBA00022723"/>
    </source>
</evidence>
<evidence type="ECO:0000256" key="6">
    <source>
        <dbReference type="ARBA" id="ARBA00022741"/>
    </source>
</evidence>
<comment type="similarity">
    <text evidence="2 11">Belongs to the cation transport ATPase (P-type) (TC 3.A.3) family. Type IB subfamily.</text>
</comment>
<dbReference type="InterPro" id="IPR059000">
    <property type="entry name" value="ATPase_P-type_domA"/>
</dbReference>
<dbReference type="Pfam" id="PF00122">
    <property type="entry name" value="E1-E2_ATPase"/>
    <property type="match status" value="1"/>
</dbReference>
<accession>A0A7V1LP68</accession>
<dbReference type="GO" id="GO:0005507">
    <property type="term" value="F:copper ion binding"/>
    <property type="evidence" value="ECO:0007669"/>
    <property type="project" value="TreeGrafter"/>
</dbReference>
<feature type="transmembrane region" description="Helical" evidence="11">
    <location>
        <begin position="424"/>
        <end position="445"/>
    </location>
</feature>
<dbReference type="PANTHER" id="PTHR43520">
    <property type="entry name" value="ATP7, ISOFORM B"/>
    <property type="match status" value="1"/>
</dbReference>
<feature type="transmembrane region" description="Helical" evidence="11">
    <location>
        <begin position="267"/>
        <end position="286"/>
    </location>
</feature>
<dbReference type="FunFam" id="2.70.150.10:FF:000002">
    <property type="entry name" value="Copper-transporting ATPase 1, putative"/>
    <property type="match status" value="1"/>
</dbReference>
<dbReference type="GO" id="GO:0043682">
    <property type="term" value="F:P-type divalent copper transporter activity"/>
    <property type="evidence" value="ECO:0007669"/>
    <property type="project" value="TreeGrafter"/>
</dbReference>
<dbReference type="Gene3D" id="3.40.1110.10">
    <property type="entry name" value="Calcium-transporting ATPase, cytoplasmic domain N"/>
    <property type="match status" value="1"/>
</dbReference>
<sequence>MSESVEKKNVQYLVLPIDGMTCASCVARVKQTIDGMEGVASVDVSLAAEQAAIGFTDEAPDTATLKEEIEKAGYKLRSHTRDLPLPGFNDPSAARRLESQLKELPGVEEALFNTGSETLQISYIPGLASTDDIVHVLEEVSGLQVKWHEDENAQDEEHERREQIRIRRQFHTALGAIGMALLIFVLTMEHFFPFIKAVPQTLRFTISAILSYWIVLHAGRDIFKRFWYKLRPGKSDMNTLVGIGSMVALIYSSVVTAGLFFNPETFAGLPVFFDSAAFIIGFILLGRSLEARARRQTGQALRSLSRLQPEKARVIDGQGAEEWQDIHDLKPGQICLVKNGERIPADGVLLSEHAELDEAMLSGESLPVTKKAGQLVLSGTINSGSALRFSVVQTGSETALGQIVRWVKQAQNSTPPVQKLVDRIAAVFVPVVIVIALITLLGWWLSGAPVNLVVMHFINVIVIACPCALGLATPTAIVVAMGRSARSGMLIKSAAVLETMIKVDTVLFDKTGTLTKGALSVRGVVPLNGAREEDVLRTAAMLEQHSTHPIARAILSRVRERNISWENVDKADMMTGFGIKAKWQDVVIGAGNARLMQALKAPLDDEVKAAAQKMAGQGMTPVFIARDRKVTGIIGLADTVRDNAREVIETLHGYGITTAMVTGDSEVTARVIAKELGIDEVFAEQPPQMKSKVVKSLQEKGRRVAMVGDGINDAVALTAADVGIALAEGTDVAVDAADIVLLRPDLQMLVRVKRLAKKTERIIKENLLWAFGYNVVMIPVAAGLLYWLAGIWFNPAFAALAMAMSSVSVVSNSLRLRYMKLD</sequence>
<dbReference type="PROSITE" id="PS00154">
    <property type="entry name" value="ATPASE_E1_E2"/>
    <property type="match status" value="1"/>
</dbReference>
<keyword evidence="10 11" id="KW-0472">Membrane</keyword>
<feature type="transmembrane region" description="Helical" evidence="11">
    <location>
        <begin position="457"/>
        <end position="482"/>
    </location>
</feature>
<dbReference type="Gene3D" id="2.70.150.10">
    <property type="entry name" value="Calcium-transporting ATPase, cytoplasmic transduction domain A"/>
    <property type="match status" value="1"/>
</dbReference>
<dbReference type="PROSITE" id="PS01047">
    <property type="entry name" value="HMA_1"/>
    <property type="match status" value="1"/>
</dbReference>
<dbReference type="Pfam" id="PF00702">
    <property type="entry name" value="Hydrolase"/>
    <property type="match status" value="1"/>
</dbReference>
<dbReference type="Proteomes" id="UP000886005">
    <property type="component" value="Unassembled WGS sequence"/>
</dbReference>
<gene>
    <name evidence="13" type="ORF">ENJ10_12930</name>
</gene>
<evidence type="ECO:0000313" key="13">
    <source>
        <dbReference type="EMBL" id="HED11588.1"/>
    </source>
</evidence>